<sequence>MLASVGRYISWTSVPCALLPRTANRQLRLSTPVTLTHPSEATVRQTPVTGSSISVIQHACNVTQLWDGLCTGEDESDIRLSSLTIGGYQASSFKNAQINAGPATLADQGLPGGSDLR</sequence>
<name>A0A0C9UL23_SPHS4</name>
<dbReference type="AlphaFoldDB" id="A0A0C9UL23"/>
<evidence type="ECO:0000313" key="1">
    <source>
        <dbReference type="EMBL" id="KIJ43768.1"/>
    </source>
</evidence>
<accession>A0A0C9UL23</accession>
<dbReference type="Proteomes" id="UP000054279">
    <property type="component" value="Unassembled WGS sequence"/>
</dbReference>
<keyword evidence="2" id="KW-1185">Reference proteome</keyword>
<proteinExistence type="predicted"/>
<dbReference type="HOGENOM" id="CLU_2086324_0_0_1"/>
<gene>
    <name evidence="1" type="ORF">M422DRAFT_253020</name>
</gene>
<organism evidence="1 2">
    <name type="scientific">Sphaerobolus stellatus (strain SS14)</name>
    <dbReference type="NCBI Taxonomy" id="990650"/>
    <lineage>
        <taxon>Eukaryota</taxon>
        <taxon>Fungi</taxon>
        <taxon>Dikarya</taxon>
        <taxon>Basidiomycota</taxon>
        <taxon>Agaricomycotina</taxon>
        <taxon>Agaricomycetes</taxon>
        <taxon>Phallomycetidae</taxon>
        <taxon>Geastrales</taxon>
        <taxon>Sphaerobolaceae</taxon>
        <taxon>Sphaerobolus</taxon>
    </lineage>
</organism>
<evidence type="ECO:0000313" key="2">
    <source>
        <dbReference type="Proteomes" id="UP000054279"/>
    </source>
</evidence>
<protein>
    <submittedName>
        <fullName evidence="1">Uncharacterized protein</fullName>
    </submittedName>
</protein>
<reference evidence="1 2" key="1">
    <citation type="submission" date="2014-06" db="EMBL/GenBank/DDBJ databases">
        <title>Evolutionary Origins and Diversification of the Mycorrhizal Mutualists.</title>
        <authorList>
            <consortium name="DOE Joint Genome Institute"/>
            <consortium name="Mycorrhizal Genomics Consortium"/>
            <person name="Kohler A."/>
            <person name="Kuo A."/>
            <person name="Nagy L.G."/>
            <person name="Floudas D."/>
            <person name="Copeland A."/>
            <person name="Barry K.W."/>
            <person name="Cichocki N."/>
            <person name="Veneault-Fourrey C."/>
            <person name="LaButti K."/>
            <person name="Lindquist E.A."/>
            <person name="Lipzen A."/>
            <person name="Lundell T."/>
            <person name="Morin E."/>
            <person name="Murat C."/>
            <person name="Riley R."/>
            <person name="Ohm R."/>
            <person name="Sun H."/>
            <person name="Tunlid A."/>
            <person name="Henrissat B."/>
            <person name="Grigoriev I.V."/>
            <person name="Hibbett D.S."/>
            <person name="Martin F."/>
        </authorList>
    </citation>
    <scope>NUCLEOTIDE SEQUENCE [LARGE SCALE GENOMIC DNA]</scope>
    <source>
        <strain evidence="1 2">SS14</strain>
    </source>
</reference>
<dbReference type="EMBL" id="KN837121">
    <property type="protein sequence ID" value="KIJ43768.1"/>
    <property type="molecule type" value="Genomic_DNA"/>
</dbReference>